<reference evidence="2" key="1">
    <citation type="journal article" date="2019" name="Int. J. Syst. Evol. Microbiol.">
        <title>The Global Catalogue of Microorganisms (GCM) 10K type strain sequencing project: providing services to taxonomists for standard genome sequencing and annotation.</title>
        <authorList>
            <consortium name="The Broad Institute Genomics Platform"/>
            <consortium name="The Broad Institute Genome Sequencing Center for Infectious Disease"/>
            <person name="Wu L."/>
            <person name="Ma J."/>
        </authorList>
    </citation>
    <scope>NUCLEOTIDE SEQUENCE [LARGE SCALE GENOMIC DNA]</scope>
    <source>
        <strain evidence="2">CCUG 61889</strain>
    </source>
</reference>
<dbReference type="RefSeq" id="WP_377915116.1">
    <property type="nucleotide sequence ID" value="NZ_JBHRZT010000047.1"/>
</dbReference>
<evidence type="ECO:0000313" key="1">
    <source>
        <dbReference type="EMBL" id="MFC3884040.1"/>
    </source>
</evidence>
<name>A0ABV8B419_9BACI</name>
<protein>
    <submittedName>
        <fullName evidence="1">Uncharacterized protein</fullName>
    </submittedName>
</protein>
<organism evidence="1 2">
    <name type="scientific">Bacillus songklensis</name>
    <dbReference type="NCBI Taxonomy" id="1069116"/>
    <lineage>
        <taxon>Bacteria</taxon>
        <taxon>Bacillati</taxon>
        <taxon>Bacillota</taxon>
        <taxon>Bacilli</taxon>
        <taxon>Bacillales</taxon>
        <taxon>Bacillaceae</taxon>
        <taxon>Bacillus</taxon>
    </lineage>
</organism>
<accession>A0ABV8B419</accession>
<gene>
    <name evidence="1" type="ORF">ACFOU2_11280</name>
</gene>
<keyword evidence="2" id="KW-1185">Reference proteome</keyword>
<proteinExistence type="predicted"/>
<dbReference type="EMBL" id="JBHRZT010000047">
    <property type="protein sequence ID" value="MFC3884040.1"/>
    <property type="molecule type" value="Genomic_DNA"/>
</dbReference>
<comment type="caution">
    <text evidence="1">The sequence shown here is derived from an EMBL/GenBank/DDBJ whole genome shotgun (WGS) entry which is preliminary data.</text>
</comment>
<dbReference type="Proteomes" id="UP001595752">
    <property type="component" value="Unassembled WGS sequence"/>
</dbReference>
<sequence>MRLKDGDFYTNVMTNKVYKLNEDDDGSWYLSMRDEEGYHQTSKTSGRDMIKSLEGFYKKAKDS</sequence>
<evidence type="ECO:0000313" key="2">
    <source>
        <dbReference type="Proteomes" id="UP001595752"/>
    </source>
</evidence>